<dbReference type="Proteomes" id="UP000521227">
    <property type="component" value="Unassembled WGS sequence"/>
</dbReference>
<evidence type="ECO:0000313" key="1">
    <source>
        <dbReference type="EMBL" id="MBB5051883.1"/>
    </source>
</evidence>
<reference evidence="1 2" key="1">
    <citation type="submission" date="2020-08" db="EMBL/GenBank/DDBJ databases">
        <title>Genomic Encyclopedia of Type Strains, Phase IV (KMG-IV): sequencing the most valuable type-strain genomes for metagenomic binning, comparative biology and taxonomic classification.</title>
        <authorList>
            <person name="Goeker M."/>
        </authorList>
    </citation>
    <scope>NUCLEOTIDE SEQUENCE [LARGE SCALE GENOMIC DNA]</scope>
    <source>
        <strain evidence="1 2">DSM 17498</strain>
    </source>
</reference>
<organism evidence="1 2">
    <name type="scientific">Afipia massiliensis</name>
    <dbReference type="NCBI Taxonomy" id="211460"/>
    <lineage>
        <taxon>Bacteria</taxon>
        <taxon>Pseudomonadati</taxon>
        <taxon>Pseudomonadota</taxon>
        <taxon>Alphaproteobacteria</taxon>
        <taxon>Hyphomicrobiales</taxon>
        <taxon>Nitrobacteraceae</taxon>
        <taxon>Afipia</taxon>
    </lineage>
</organism>
<dbReference type="EMBL" id="JACHIJ010000002">
    <property type="protein sequence ID" value="MBB5051883.1"/>
    <property type="molecule type" value="Genomic_DNA"/>
</dbReference>
<gene>
    <name evidence="1" type="ORF">HNQ36_001837</name>
</gene>
<comment type="caution">
    <text evidence="1">The sequence shown here is derived from an EMBL/GenBank/DDBJ whole genome shotgun (WGS) entry which is preliminary data.</text>
</comment>
<proteinExistence type="predicted"/>
<name>A0A840MVD6_9BRAD</name>
<sequence>MTVALKFFCPTARQLFESGIWMDAETVNRQRLKLVSVDCPLCKRTHRFMLADARLDDEDVAS</sequence>
<protein>
    <submittedName>
        <fullName evidence="1">Transposase-like protein</fullName>
    </submittedName>
</protein>
<accession>A0A840MVD6</accession>
<dbReference type="AlphaFoldDB" id="A0A840MVD6"/>
<dbReference type="RefSeq" id="WP_152544102.1">
    <property type="nucleotide sequence ID" value="NZ_JACHIJ010000002.1"/>
</dbReference>
<evidence type="ECO:0000313" key="2">
    <source>
        <dbReference type="Proteomes" id="UP000521227"/>
    </source>
</evidence>